<dbReference type="GO" id="GO:0016747">
    <property type="term" value="F:acyltransferase activity, transferring groups other than amino-acyl groups"/>
    <property type="evidence" value="ECO:0007669"/>
    <property type="project" value="InterPro"/>
</dbReference>
<dbReference type="Pfam" id="PF00583">
    <property type="entry name" value="Acetyltransf_1"/>
    <property type="match status" value="1"/>
</dbReference>
<keyword evidence="3" id="KW-1185">Reference proteome</keyword>
<reference evidence="2 3" key="1">
    <citation type="submission" date="2018-05" db="EMBL/GenBank/DDBJ databases">
        <title>Chitinophaga sp. K3CV102501T nov., isolated from isolated from a monsoon evergreen broad-leaved forest soil.</title>
        <authorList>
            <person name="Lv Y."/>
        </authorList>
    </citation>
    <scope>NUCLEOTIDE SEQUENCE [LARGE SCALE GENOMIC DNA]</scope>
    <source>
        <strain evidence="2 3">GDMCC 1.1325</strain>
    </source>
</reference>
<dbReference type="OrthoDB" id="667047at2"/>
<accession>A0A365XU31</accession>
<dbReference type="AlphaFoldDB" id="A0A365XU31"/>
<dbReference type="InterPro" id="IPR016181">
    <property type="entry name" value="Acyl_CoA_acyltransferase"/>
</dbReference>
<dbReference type="PROSITE" id="PS51186">
    <property type="entry name" value="GNAT"/>
    <property type="match status" value="1"/>
</dbReference>
<dbReference type="Proteomes" id="UP000253410">
    <property type="component" value="Unassembled WGS sequence"/>
</dbReference>
<dbReference type="EMBL" id="QFFJ01000002">
    <property type="protein sequence ID" value="RBL89628.1"/>
    <property type="molecule type" value="Genomic_DNA"/>
</dbReference>
<sequence length="173" mass="20074">MHVGMLQFESGIYHIRQLLPAEAPLYKTMRLEALLQEAGMFRSKYPPEVALTDEQWQEQITDADKAVFGLFAGDEMIGITRIILRGEQGEEGYLGQSYIRKAYRGKGLSDLLYKIRMAWAAEHRLKRVWVSHRESNVASRAANQRFGFVYSHRESCHWQDGQTEDVLYYVLEL</sequence>
<name>A0A365XU31_9BACT</name>
<gene>
    <name evidence="2" type="ORF">DF182_24305</name>
</gene>
<feature type="domain" description="N-acetyltransferase" evidence="1">
    <location>
        <begin position="24"/>
        <end position="173"/>
    </location>
</feature>
<comment type="caution">
    <text evidence="2">The sequence shown here is derived from an EMBL/GenBank/DDBJ whole genome shotgun (WGS) entry which is preliminary data.</text>
</comment>
<dbReference type="SUPFAM" id="SSF55729">
    <property type="entry name" value="Acyl-CoA N-acyltransferases (Nat)"/>
    <property type="match status" value="1"/>
</dbReference>
<organism evidence="2 3">
    <name type="scientific">Chitinophaga flava</name>
    <dbReference type="NCBI Taxonomy" id="2259036"/>
    <lineage>
        <taxon>Bacteria</taxon>
        <taxon>Pseudomonadati</taxon>
        <taxon>Bacteroidota</taxon>
        <taxon>Chitinophagia</taxon>
        <taxon>Chitinophagales</taxon>
        <taxon>Chitinophagaceae</taxon>
        <taxon>Chitinophaga</taxon>
    </lineage>
</organism>
<dbReference type="Gene3D" id="3.40.630.30">
    <property type="match status" value="1"/>
</dbReference>
<evidence type="ECO:0000313" key="3">
    <source>
        <dbReference type="Proteomes" id="UP000253410"/>
    </source>
</evidence>
<dbReference type="CDD" id="cd04301">
    <property type="entry name" value="NAT_SF"/>
    <property type="match status" value="1"/>
</dbReference>
<protein>
    <recommendedName>
        <fullName evidence="1">N-acetyltransferase domain-containing protein</fullName>
    </recommendedName>
</protein>
<dbReference type="InterPro" id="IPR000182">
    <property type="entry name" value="GNAT_dom"/>
</dbReference>
<evidence type="ECO:0000313" key="2">
    <source>
        <dbReference type="EMBL" id="RBL89628.1"/>
    </source>
</evidence>
<proteinExistence type="predicted"/>
<evidence type="ECO:0000259" key="1">
    <source>
        <dbReference type="PROSITE" id="PS51186"/>
    </source>
</evidence>